<sequence length="151" mass="16793">MTRFSTVFITAATFMLAVTALAAPVRRDESTSEEQQQPGVVSRLMNDPLVSLRILPHSSKEQTTVYHNVNQENTETNIWGGKAESSKQKPKDDDNDQDDDNDGDDNDGDDNDGDDNDQDDDSDNDNDDDEDDDDDQDGDDDDDDDGNDDEE</sequence>
<feature type="region of interest" description="Disordered" evidence="1">
    <location>
        <begin position="24"/>
        <end position="151"/>
    </location>
</feature>
<evidence type="ECO:0000256" key="1">
    <source>
        <dbReference type="SAM" id="MobiDB-lite"/>
    </source>
</evidence>
<dbReference type="AlphaFoldDB" id="A0A077WQQ3"/>
<protein>
    <submittedName>
        <fullName evidence="3">Uncharacterized protein</fullName>
    </submittedName>
</protein>
<dbReference type="OrthoDB" id="10625035at2759"/>
<reference evidence="3" key="1">
    <citation type="journal article" date="2014" name="Genome Announc.">
        <title>De novo whole-genome sequence and genome annotation of Lichtheimia ramosa.</title>
        <authorList>
            <person name="Linde J."/>
            <person name="Schwartze V."/>
            <person name="Binder U."/>
            <person name="Lass-Florl C."/>
            <person name="Voigt K."/>
            <person name="Horn F."/>
        </authorList>
    </citation>
    <scope>NUCLEOTIDE SEQUENCE</scope>
    <source>
        <strain evidence="3">JMRC FSU:6197</strain>
    </source>
</reference>
<evidence type="ECO:0000256" key="2">
    <source>
        <dbReference type="SAM" id="SignalP"/>
    </source>
</evidence>
<feature type="chain" id="PRO_5001726348" evidence="2">
    <location>
        <begin position="23"/>
        <end position="151"/>
    </location>
</feature>
<feature type="signal peptide" evidence="2">
    <location>
        <begin position="1"/>
        <end position="22"/>
    </location>
</feature>
<evidence type="ECO:0000313" key="3">
    <source>
        <dbReference type="EMBL" id="CDS09448.1"/>
    </source>
</evidence>
<proteinExistence type="predicted"/>
<feature type="compositionally biased region" description="Polar residues" evidence="1">
    <location>
        <begin position="61"/>
        <end position="77"/>
    </location>
</feature>
<gene>
    <name evidence="3" type="ORF">LRAMOSA10808</name>
</gene>
<feature type="compositionally biased region" description="Acidic residues" evidence="1">
    <location>
        <begin position="93"/>
        <end position="151"/>
    </location>
</feature>
<organism evidence="3">
    <name type="scientific">Lichtheimia ramosa</name>
    <dbReference type="NCBI Taxonomy" id="688394"/>
    <lineage>
        <taxon>Eukaryota</taxon>
        <taxon>Fungi</taxon>
        <taxon>Fungi incertae sedis</taxon>
        <taxon>Mucoromycota</taxon>
        <taxon>Mucoromycotina</taxon>
        <taxon>Mucoromycetes</taxon>
        <taxon>Mucorales</taxon>
        <taxon>Lichtheimiaceae</taxon>
        <taxon>Lichtheimia</taxon>
    </lineage>
</organism>
<dbReference type="EMBL" id="LK023332">
    <property type="protein sequence ID" value="CDS09448.1"/>
    <property type="molecule type" value="Genomic_DNA"/>
</dbReference>
<accession>A0A077WQQ3</accession>
<name>A0A077WQQ3_9FUNG</name>
<keyword evidence="2" id="KW-0732">Signal</keyword>